<proteinExistence type="predicted"/>
<keyword evidence="2" id="KW-1185">Reference proteome</keyword>
<dbReference type="Proteomes" id="UP000499080">
    <property type="component" value="Unassembled WGS sequence"/>
</dbReference>
<name>A0A4Y2XF19_ARAVE</name>
<sequence length="169" mass="19503">MHHYHQYPSLLLIHSFSGVSRKCIIITSTCLLSFVFWSIQEMPSPVPKSSPSSFVFRRRGNGSLSPAPKSSLFIHFLSIQEMHHYHQYPSLLHSFSGVSRKCIIITCTPSLLLLSFVFRNECIIITVPKFFSLFIHFLRSRKCIISPVSSSFRFLRSRKWTAITCTQVF</sequence>
<dbReference type="EMBL" id="BGPR01074999">
    <property type="protein sequence ID" value="GBO46982.1"/>
    <property type="molecule type" value="Genomic_DNA"/>
</dbReference>
<protein>
    <submittedName>
        <fullName evidence="1">Uncharacterized protein</fullName>
    </submittedName>
</protein>
<comment type="caution">
    <text evidence="1">The sequence shown here is derived from an EMBL/GenBank/DDBJ whole genome shotgun (WGS) entry which is preliminary data.</text>
</comment>
<organism evidence="1 2">
    <name type="scientific">Araneus ventricosus</name>
    <name type="common">Orbweaver spider</name>
    <name type="synonym">Epeira ventricosa</name>
    <dbReference type="NCBI Taxonomy" id="182803"/>
    <lineage>
        <taxon>Eukaryota</taxon>
        <taxon>Metazoa</taxon>
        <taxon>Ecdysozoa</taxon>
        <taxon>Arthropoda</taxon>
        <taxon>Chelicerata</taxon>
        <taxon>Arachnida</taxon>
        <taxon>Araneae</taxon>
        <taxon>Araneomorphae</taxon>
        <taxon>Entelegynae</taxon>
        <taxon>Araneoidea</taxon>
        <taxon>Araneidae</taxon>
        <taxon>Araneus</taxon>
    </lineage>
</organism>
<accession>A0A4Y2XF19</accession>
<gene>
    <name evidence="1" type="ORF">AVEN_275530_1</name>
</gene>
<dbReference type="AlphaFoldDB" id="A0A4Y2XF19"/>
<reference evidence="1 2" key="1">
    <citation type="journal article" date="2019" name="Sci. Rep.">
        <title>Orb-weaving spider Araneus ventricosus genome elucidates the spidroin gene catalogue.</title>
        <authorList>
            <person name="Kono N."/>
            <person name="Nakamura H."/>
            <person name="Ohtoshi R."/>
            <person name="Moran D.A.P."/>
            <person name="Shinohara A."/>
            <person name="Yoshida Y."/>
            <person name="Fujiwara M."/>
            <person name="Mori M."/>
            <person name="Tomita M."/>
            <person name="Arakawa K."/>
        </authorList>
    </citation>
    <scope>NUCLEOTIDE SEQUENCE [LARGE SCALE GENOMIC DNA]</scope>
</reference>
<evidence type="ECO:0000313" key="1">
    <source>
        <dbReference type="EMBL" id="GBO46982.1"/>
    </source>
</evidence>
<evidence type="ECO:0000313" key="2">
    <source>
        <dbReference type="Proteomes" id="UP000499080"/>
    </source>
</evidence>